<sequence>MPVGKALRVSCQFLVGWQKGSARTQLWEAWLLEPQTRDLKPPKIGHLSRGDGPSWPTSPKAMPNPRDWGAENLWALGAQQVKELEEAARTTPSLGPEFQMLPREGFTTKES</sequence>
<accession>S7NRX6</accession>
<protein>
    <submittedName>
        <fullName evidence="2">Uncharacterized protein</fullName>
    </submittedName>
</protein>
<dbReference type="EMBL" id="KE164837">
    <property type="protein sequence ID" value="EPQ20444.1"/>
    <property type="molecule type" value="Genomic_DNA"/>
</dbReference>
<organism evidence="2 3">
    <name type="scientific">Myotis brandtii</name>
    <name type="common">Brandt's bat</name>
    <dbReference type="NCBI Taxonomy" id="109478"/>
    <lineage>
        <taxon>Eukaryota</taxon>
        <taxon>Metazoa</taxon>
        <taxon>Chordata</taxon>
        <taxon>Craniata</taxon>
        <taxon>Vertebrata</taxon>
        <taxon>Euteleostomi</taxon>
        <taxon>Mammalia</taxon>
        <taxon>Eutheria</taxon>
        <taxon>Laurasiatheria</taxon>
        <taxon>Chiroptera</taxon>
        <taxon>Yangochiroptera</taxon>
        <taxon>Vespertilionidae</taxon>
        <taxon>Myotis</taxon>
    </lineage>
</organism>
<evidence type="ECO:0000313" key="3">
    <source>
        <dbReference type="Proteomes" id="UP000052978"/>
    </source>
</evidence>
<keyword evidence="3" id="KW-1185">Reference proteome</keyword>
<reference evidence="2 3" key="1">
    <citation type="journal article" date="2013" name="Nat. Commun.">
        <title>Genome analysis reveals insights into physiology and longevity of the Brandt's bat Myotis brandtii.</title>
        <authorList>
            <person name="Seim I."/>
            <person name="Fang X."/>
            <person name="Xiong Z."/>
            <person name="Lobanov A.V."/>
            <person name="Huang Z."/>
            <person name="Ma S."/>
            <person name="Feng Y."/>
            <person name="Turanov A.A."/>
            <person name="Zhu Y."/>
            <person name="Lenz T.L."/>
            <person name="Gerashchenko M.V."/>
            <person name="Fan D."/>
            <person name="Hee Yim S."/>
            <person name="Yao X."/>
            <person name="Jordan D."/>
            <person name="Xiong Y."/>
            <person name="Ma Y."/>
            <person name="Lyapunov A.N."/>
            <person name="Chen G."/>
            <person name="Kulakova O.I."/>
            <person name="Sun Y."/>
            <person name="Lee S.G."/>
            <person name="Bronson R.T."/>
            <person name="Moskalev A.A."/>
            <person name="Sunyaev S.R."/>
            <person name="Zhang G."/>
            <person name="Krogh A."/>
            <person name="Wang J."/>
            <person name="Gladyshev V.N."/>
        </authorList>
    </citation>
    <scope>NUCLEOTIDE SEQUENCE [LARGE SCALE GENOMIC DNA]</scope>
</reference>
<evidence type="ECO:0000256" key="1">
    <source>
        <dbReference type="SAM" id="MobiDB-lite"/>
    </source>
</evidence>
<proteinExistence type="predicted"/>
<name>S7NRX6_MYOBR</name>
<feature type="region of interest" description="Disordered" evidence="1">
    <location>
        <begin position="86"/>
        <end position="111"/>
    </location>
</feature>
<feature type="region of interest" description="Disordered" evidence="1">
    <location>
        <begin position="38"/>
        <end position="68"/>
    </location>
</feature>
<dbReference type="Proteomes" id="UP000052978">
    <property type="component" value="Unassembled WGS sequence"/>
</dbReference>
<gene>
    <name evidence="2" type="ORF">D623_10021624</name>
</gene>
<evidence type="ECO:0000313" key="2">
    <source>
        <dbReference type="EMBL" id="EPQ20444.1"/>
    </source>
</evidence>
<dbReference type="AlphaFoldDB" id="S7NRX6"/>